<keyword evidence="3" id="KW-0815">Transposition</keyword>
<organism evidence="7 8">
    <name type="scientific">Bifidobacterium pseudolongum subsp. globosum</name>
    <dbReference type="NCBI Taxonomy" id="1690"/>
    <lineage>
        <taxon>Bacteria</taxon>
        <taxon>Bacillati</taxon>
        <taxon>Actinomycetota</taxon>
        <taxon>Actinomycetes</taxon>
        <taxon>Bifidobacteriales</taxon>
        <taxon>Bifidobacteriaceae</taxon>
        <taxon>Bifidobacterium</taxon>
    </lineage>
</organism>
<evidence type="ECO:0000313" key="8">
    <source>
        <dbReference type="Proteomes" id="UP000292382"/>
    </source>
</evidence>
<dbReference type="GO" id="GO:0003677">
    <property type="term" value="F:DNA binding"/>
    <property type="evidence" value="ECO:0007669"/>
    <property type="project" value="UniProtKB-KW"/>
</dbReference>
<evidence type="ECO:0000256" key="2">
    <source>
        <dbReference type="ARBA" id="ARBA00010961"/>
    </source>
</evidence>
<evidence type="ECO:0000256" key="1">
    <source>
        <dbReference type="ARBA" id="ARBA00002190"/>
    </source>
</evidence>
<dbReference type="InterPro" id="IPR001207">
    <property type="entry name" value="Transposase_mutator"/>
</dbReference>
<feature type="region of interest" description="Disordered" evidence="6">
    <location>
        <begin position="366"/>
        <end position="414"/>
    </location>
</feature>
<evidence type="ECO:0000256" key="3">
    <source>
        <dbReference type="ARBA" id="ARBA00022578"/>
    </source>
</evidence>
<accession>A0A4Q5ATL4</accession>
<dbReference type="Pfam" id="PF00872">
    <property type="entry name" value="Transposase_mut"/>
    <property type="match status" value="1"/>
</dbReference>
<gene>
    <name evidence="7" type="ORF">PG2003B_1046</name>
</gene>
<dbReference type="Proteomes" id="UP000292382">
    <property type="component" value="Unassembled WGS sequence"/>
</dbReference>
<dbReference type="PROSITE" id="PS01007">
    <property type="entry name" value="TRANSPOSASE_MUTATOR"/>
    <property type="match status" value="1"/>
</dbReference>
<evidence type="ECO:0000256" key="4">
    <source>
        <dbReference type="ARBA" id="ARBA00023125"/>
    </source>
</evidence>
<reference evidence="7 8" key="1">
    <citation type="submission" date="2018-12" db="EMBL/GenBank/DDBJ databases">
        <title>Unveiling genomic diversity among members of the Bifidobacterium pseudolongum species, a widely distributed gut commensal of the animal kingdom.</title>
        <authorList>
            <person name="Lugli G.A."/>
            <person name="Duranti S."/>
            <person name="Albert K."/>
            <person name="Mancabelli L."/>
            <person name="Napoli S."/>
            <person name="Viappiani A."/>
            <person name="Anzalone R."/>
            <person name="Longhi G."/>
            <person name="Milani C."/>
            <person name="Turroni F."/>
            <person name="Alessandri G."/>
            <person name="Sela D.A."/>
            <person name="Van Sinderen D."/>
            <person name="Ventura M."/>
        </authorList>
    </citation>
    <scope>NUCLEOTIDE SEQUENCE [LARGE SCALE GENOMIC DNA]</scope>
    <source>
        <strain evidence="7 8">2003B</strain>
    </source>
</reference>
<protein>
    <submittedName>
        <fullName evidence="7">Transposase</fullName>
    </submittedName>
</protein>
<proteinExistence type="inferred from homology"/>
<dbReference type="EMBL" id="RYUW01000012">
    <property type="protein sequence ID" value="RYQ36549.1"/>
    <property type="molecule type" value="Genomic_DNA"/>
</dbReference>
<keyword evidence="4" id="KW-0238">DNA-binding</keyword>
<evidence type="ECO:0000313" key="7">
    <source>
        <dbReference type="EMBL" id="RYQ36549.1"/>
    </source>
</evidence>
<evidence type="ECO:0000256" key="5">
    <source>
        <dbReference type="ARBA" id="ARBA00023172"/>
    </source>
</evidence>
<comment type="similarity">
    <text evidence="2">Belongs to the transposase mutator family.</text>
</comment>
<dbReference type="GO" id="GO:0004803">
    <property type="term" value="F:transposase activity"/>
    <property type="evidence" value="ECO:0007669"/>
    <property type="project" value="InterPro"/>
</dbReference>
<keyword evidence="5" id="KW-0233">DNA recombination</keyword>
<dbReference type="AlphaFoldDB" id="A0A4Q5ATL4"/>
<dbReference type="GO" id="GO:0006313">
    <property type="term" value="P:DNA transposition"/>
    <property type="evidence" value="ECO:0007669"/>
    <property type="project" value="InterPro"/>
</dbReference>
<feature type="compositionally biased region" description="Basic and acidic residues" evidence="6">
    <location>
        <begin position="366"/>
        <end position="377"/>
    </location>
</feature>
<evidence type="ECO:0000256" key="6">
    <source>
        <dbReference type="SAM" id="MobiDB-lite"/>
    </source>
</evidence>
<comment type="function">
    <text evidence="1">Required for the transposition of the insertion element.</text>
</comment>
<dbReference type="NCBIfam" id="NF033544">
    <property type="entry name" value="transpos_IS1249"/>
    <property type="match status" value="1"/>
</dbReference>
<dbReference type="InterPro" id="IPR048004">
    <property type="entry name" value="IS1249_transpos"/>
</dbReference>
<name>A0A4Q5ATL4_9BIFI</name>
<comment type="caution">
    <text evidence="7">The sequence shown here is derived from an EMBL/GenBank/DDBJ whole genome shotgun (WGS) entry which is preliminary data.</text>
</comment>
<sequence>MAVGVSWVLYCAVPLIRRVFRGVGYAAGMRKKSVRARKCPVCGNAMIKHGRSASGAQRWRCATCALTSTAPRADKARRCQLDEFLDWLLGAAPQRRRRESARNFRKRVDWCWGLAPGIEPDGLVHHTVMADGTYMNGWCLLVAIDGEDGEMLAWQWCDRESADAYKALFEQLAPPDVLICDGMKGIGKACAEAWPGTRIQRCLIHVQRDTRADLTSRPRLEAGRELKRLADALTRIHDPDTAARWGEALNAWHERWKTMLAERTFAKDHPDDPKAATSTSGWWWTHLPLRRAYSRLERLFRNGTLFCFLDPELLEHGPVARDSNRLEGGVNAKLKLMLLNHRGLPPEHMRRACEWYCYMKSNDPDPARTLKEHDRKSTTKQAASQENDMPQPTLGTGINWNEFHTSTRYPNSTD</sequence>
<feature type="compositionally biased region" description="Polar residues" evidence="6">
    <location>
        <begin position="379"/>
        <end position="414"/>
    </location>
</feature>